<evidence type="ECO:0000259" key="5">
    <source>
        <dbReference type="PROSITE" id="PS51194"/>
    </source>
</evidence>
<dbReference type="SMART" id="SM00487">
    <property type="entry name" value="DEXDc"/>
    <property type="match status" value="1"/>
</dbReference>
<feature type="compositionally biased region" description="Acidic residues" evidence="3">
    <location>
        <begin position="214"/>
        <end position="229"/>
    </location>
</feature>
<dbReference type="GO" id="GO:0016787">
    <property type="term" value="F:hydrolase activity"/>
    <property type="evidence" value="ECO:0007669"/>
    <property type="project" value="UniProtKB-KW"/>
</dbReference>
<dbReference type="PANTHER" id="PTHR45629:SF7">
    <property type="entry name" value="DNA EXCISION REPAIR PROTEIN ERCC-6-RELATED"/>
    <property type="match status" value="1"/>
</dbReference>
<dbReference type="GO" id="GO:0015616">
    <property type="term" value="F:DNA translocase activity"/>
    <property type="evidence" value="ECO:0007669"/>
    <property type="project" value="TreeGrafter"/>
</dbReference>
<gene>
    <name evidence="6" type="ORF">NAEGRDRAFT_49105</name>
</gene>
<feature type="compositionally biased region" description="Acidic residues" evidence="3">
    <location>
        <begin position="242"/>
        <end position="258"/>
    </location>
</feature>
<dbReference type="PANTHER" id="PTHR45629">
    <property type="entry name" value="SNF2/RAD54 FAMILY MEMBER"/>
    <property type="match status" value="1"/>
</dbReference>
<feature type="coiled-coil region" evidence="2">
    <location>
        <begin position="674"/>
        <end position="751"/>
    </location>
</feature>
<dbReference type="InterPro" id="IPR014001">
    <property type="entry name" value="Helicase_ATP-bd"/>
</dbReference>
<sequence>MPTNNKTSHPQMELKRRITRSSSYLSNTSTKIQDPIKEKTSFHNKSLNSKSTTRTRRVAWSSVRENELSSSSEESSEEESDISLVGTKIVINYSQSSSGKDSESSDDEEDERVKKYPTRQSRNNSVVAPLKPNPTPSNETIVNNVPMRRKNRNLFTQKVSNPKGDLSESDDNEVKIPQPKKKEPNNSFLSDSIIISSDEEEYAPRYKKQKKEESEEEEEYELSEEEEEEAKTTGKTTKKEPEEEEEYEQELSEDDDDEYLEGLVEEEIVLNEESDDQEVIDSDSELSEVEFKSKKTKKKKRVPVSADQLKSSENGWSYDVVNDHYVLPVDDDIVSFVTSATIFEKLYHHQQIGLKWLAERHLDTRFRGGILSDEMGLGKTIQISALIHGLFLSEKASRVLIICPNSVIGNWQRELLAWTDNCLQGIVVFHQVGGNKSGNKKRMSLVNQFNRYANNGGAVMISTYQTISNHVDFLKEQFSDDLLLDSIVLDEAHKIKNRDAKCSMALQTLPSHSRFALTGTPIMNRLAELYALYSWIFGETLLGSEREFNESYTIPINHSTKRDATPFEKLMGNNAADSLRETIKPYMMMRTKQSVLSIDNQLYKNEDQSTTAKIGQKNDLVVWCSLTEDQINWYKDYLLSDQVKQVLNRTLNPLVGIIILKQICDHTLLCTGYDELLKQKKEELKNEMMEQDENEEKSEEDFIDDSEDNLLSEAALPSMTLDMSDLDEKRQRALQRKLRQAQEEMIKKRIREEPIENILAKSTKAQMIKQLVEKSIDDGHKVLIFSQYTRMLDIIGVILKSMNIKYNRIDGSVTKYQERLSLVDSFNQKKNIKCFLLSSQAGGVGLNLTAASRVIIVEPNFNPSIDEQAIDRAYRIGQRQNVIVYRLICSSTIEEYIYKRLVFLYDCINYSIINTNRQVSKTTVSRTAVIASNQYRYLRHSDLLEMFTLGDTTKSDTCQRFNKIHEKDRRDADGLEEHIEKFLKGLPSVVGVSDHDVLFCNEADDIQEDSHQAELVELNRRAQIERVQQIRNWSRMSSNNNTAVQNGIPSQFMFRLDDLVLPPTPQNQ</sequence>
<proteinExistence type="predicted"/>
<dbReference type="InterPro" id="IPR001650">
    <property type="entry name" value="Helicase_C-like"/>
</dbReference>
<dbReference type="AlphaFoldDB" id="D2VFG2"/>
<dbReference type="EMBL" id="GG738868">
    <property type="protein sequence ID" value="EFC44458.1"/>
    <property type="molecule type" value="Genomic_DNA"/>
</dbReference>
<dbReference type="GeneID" id="8848254"/>
<dbReference type="InterPro" id="IPR038718">
    <property type="entry name" value="SNF2-like_sf"/>
</dbReference>
<dbReference type="VEuPathDB" id="AmoebaDB:NAEGRDRAFT_49105"/>
<keyword evidence="1" id="KW-0378">Hydrolase</keyword>
<protein>
    <submittedName>
        <fullName evidence="6">Predicted protein</fullName>
    </submittedName>
</protein>
<feature type="compositionally biased region" description="Polar residues" evidence="3">
    <location>
        <begin position="20"/>
        <end position="32"/>
    </location>
</feature>
<evidence type="ECO:0000259" key="4">
    <source>
        <dbReference type="PROSITE" id="PS51192"/>
    </source>
</evidence>
<dbReference type="SUPFAM" id="SSF52540">
    <property type="entry name" value="P-loop containing nucleoside triphosphate hydrolases"/>
    <property type="match status" value="2"/>
</dbReference>
<organism evidence="7">
    <name type="scientific">Naegleria gruberi</name>
    <name type="common">Amoeba</name>
    <dbReference type="NCBI Taxonomy" id="5762"/>
    <lineage>
        <taxon>Eukaryota</taxon>
        <taxon>Discoba</taxon>
        <taxon>Heterolobosea</taxon>
        <taxon>Tetramitia</taxon>
        <taxon>Eutetramitia</taxon>
        <taxon>Vahlkampfiidae</taxon>
        <taxon>Naegleria</taxon>
    </lineage>
</organism>
<dbReference type="KEGG" id="ngr:NAEGRDRAFT_49105"/>
<feature type="region of interest" description="Disordered" evidence="3">
    <location>
        <begin position="1"/>
        <end position="258"/>
    </location>
</feature>
<dbReference type="PROSITE" id="PS51194">
    <property type="entry name" value="HELICASE_CTER"/>
    <property type="match status" value="1"/>
</dbReference>
<dbReference type="RefSeq" id="XP_002677202.1">
    <property type="nucleotide sequence ID" value="XM_002677156.1"/>
</dbReference>
<evidence type="ECO:0000313" key="7">
    <source>
        <dbReference type="Proteomes" id="UP000006671"/>
    </source>
</evidence>
<evidence type="ECO:0000256" key="1">
    <source>
        <dbReference type="ARBA" id="ARBA00022801"/>
    </source>
</evidence>
<dbReference type="OMA" id="CPNSVIG"/>
<dbReference type="Gene3D" id="3.40.50.10810">
    <property type="entry name" value="Tandem AAA-ATPase domain"/>
    <property type="match status" value="1"/>
</dbReference>
<dbReference type="STRING" id="5762.D2VFG2"/>
<dbReference type="Pfam" id="PF00271">
    <property type="entry name" value="Helicase_C"/>
    <property type="match status" value="1"/>
</dbReference>
<dbReference type="Pfam" id="PF00176">
    <property type="entry name" value="SNF2-rel_dom"/>
    <property type="match status" value="1"/>
</dbReference>
<feature type="domain" description="Helicase ATP-binding" evidence="4">
    <location>
        <begin position="360"/>
        <end position="539"/>
    </location>
</feature>
<keyword evidence="2" id="KW-0175">Coiled coil</keyword>
<keyword evidence="7" id="KW-1185">Reference proteome</keyword>
<evidence type="ECO:0000256" key="3">
    <source>
        <dbReference type="SAM" id="MobiDB-lite"/>
    </source>
</evidence>
<dbReference type="GO" id="GO:0005524">
    <property type="term" value="F:ATP binding"/>
    <property type="evidence" value="ECO:0007669"/>
    <property type="project" value="InterPro"/>
</dbReference>
<dbReference type="InterPro" id="IPR050496">
    <property type="entry name" value="SNF2_RAD54_helicase_repair"/>
</dbReference>
<evidence type="ECO:0000256" key="2">
    <source>
        <dbReference type="SAM" id="Coils"/>
    </source>
</evidence>
<dbReference type="PROSITE" id="PS51192">
    <property type="entry name" value="HELICASE_ATP_BIND_1"/>
    <property type="match status" value="1"/>
</dbReference>
<accession>D2VFG2</accession>
<dbReference type="SMART" id="SM00490">
    <property type="entry name" value="HELICc"/>
    <property type="match status" value="1"/>
</dbReference>
<feature type="domain" description="Helicase C-terminal" evidence="5">
    <location>
        <begin position="767"/>
        <end position="923"/>
    </location>
</feature>
<dbReference type="Proteomes" id="UP000006671">
    <property type="component" value="Unassembled WGS sequence"/>
</dbReference>
<dbReference type="OrthoDB" id="413460at2759"/>
<dbReference type="InterPro" id="IPR000330">
    <property type="entry name" value="SNF2_N"/>
</dbReference>
<dbReference type="eggNOG" id="KOG0387">
    <property type="taxonomic scope" value="Eukaryota"/>
</dbReference>
<dbReference type="InterPro" id="IPR027417">
    <property type="entry name" value="P-loop_NTPase"/>
</dbReference>
<dbReference type="InParanoid" id="D2VFG2"/>
<dbReference type="Gene3D" id="3.40.50.300">
    <property type="entry name" value="P-loop containing nucleotide triphosphate hydrolases"/>
    <property type="match status" value="2"/>
</dbReference>
<dbReference type="CDD" id="cd18793">
    <property type="entry name" value="SF2_C_SNF"/>
    <property type="match status" value="1"/>
</dbReference>
<dbReference type="Gene3D" id="1.20.120.850">
    <property type="entry name" value="SWI2/SNF2 ATPases, N-terminal domain"/>
    <property type="match status" value="1"/>
</dbReference>
<reference evidence="6 7" key="1">
    <citation type="journal article" date="2010" name="Cell">
        <title>The genome of Naegleria gruberi illuminates early eukaryotic versatility.</title>
        <authorList>
            <person name="Fritz-Laylin L.K."/>
            <person name="Prochnik S.E."/>
            <person name="Ginger M.L."/>
            <person name="Dacks J.B."/>
            <person name="Carpenter M.L."/>
            <person name="Field M.C."/>
            <person name="Kuo A."/>
            <person name="Paredez A."/>
            <person name="Chapman J."/>
            <person name="Pham J."/>
            <person name="Shu S."/>
            <person name="Neupane R."/>
            <person name="Cipriano M."/>
            <person name="Mancuso J."/>
            <person name="Tu H."/>
            <person name="Salamov A."/>
            <person name="Lindquist E."/>
            <person name="Shapiro H."/>
            <person name="Lucas S."/>
            <person name="Grigoriev I.V."/>
            <person name="Cande W.Z."/>
            <person name="Fulton C."/>
            <person name="Rokhsar D.S."/>
            <person name="Dawson S.C."/>
        </authorList>
    </citation>
    <scope>NUCLEOTIDE SEQUENCE [LARGE SCALE GENOMIC DNA]</scope>
    <source>
        <strain evidence="6 7">NEG-M</strain>
    </source>
</reference>
<evidence type="ECO:0000313" key="6">
    <source>
        <dbReference type="EMBL" id="EFC44458.1"/>
    </source>
</evidence>
<name>D2VFG2_NAEGR</name>
<feature type="compositionally biased region" description="Polar residues" evidence="3">
    <location>
        <begin position="1"/>
        <end position="10"/>
    </location>
</feature>
<feature type="compositionally biased region" description="Polar residues" evidence="3">
    <location>
        <begin position="43"/>
        <end position="52"/>
    </location>
</feature>
<dbReference type="InterPro" id="IPR049730">
    <property type="entry name" value="SNF2/RAD54-like_C"/>
</dbReference>